<dbReference type="EMBL" id="LAZR01023237">
    <property type="protein sequence ID" value="KKL79201.1"/>
    <property type="molecule type" value="Genomic_DNA"/>
</dbReference>
<proteinExistence type="predicted"/>
<comment type="caution">
    <text evidence="2">The sequence shown here is derived from an EMBL/GenBank/DDBJ whole genome shotgun (WGS) entry which is preliminary data.</text>
</comment>
<accession>A0A0F9FL28</accession>
<reference evidence="2" key="1">
    <citation type="journal article" date="2015" name="Nature">
        <title>Complex archaea that bridge the gap between prokaryotes and eukaryotes.</title>
        <authorList>
            <person name="Spang A."/>
            <person name="Saw J.H."/>
            <person name="Jorgensen S.L."/>
            <person name="Zaremba-Niedzwiedzka K."/>
            <person name="Martijn J."/>
            <person name="Lind A.E."/>
            <person name="van Eijk R."/>
            <person name="Schleper C."/>
            <person name="Guy L."/>
            <person name="Ettema T.J."/>
        </authorList>
    </citation>
    <scope>NUCLEOTIDE SEQUENCE</scope>
</reference>
<keyword evidence="1" id="KW-0175">Coiled coil</keyword>
<organism evidence="2">
    <name type="scientific">marine sediment metagenome</name>
    <dbReference type="NCBI Taxonomy" id="412755"/>
    <lineage>
        <taxon>unclassified sequences</taxon>
        <taxon>metagenomes</taxon>
        <taxon>ecological metagenomes</taxon>
    </lineage>
</organism>
<name>A0A0F9FL28_9ZZZZ</name>
<evidence type="ECO:0000256" key="1">
    <source>
        <dbReference type="SAM" id="Coils"/>
    </source>
</evidence>
<sequence>RLSDLLTSARHPYLQRFSISNLEIPVSLICETESFLNFFLHITKDIKNFVRIYNAKLEEYRKLKGIDSKANPLPDLKEKGYVIELPFWIWKENEPRKQLFAAIVTDKEANLMYENRIVTSLDFYGNGNQSENLKKLKHLISTGIKIRPKAIVNTMYSRMFFSDLFIHGVGGAKYDLITDEIIRTFFGIEPPGYAMITATLYLPYKPHDVSSKDVRKLKHVIKDMNYNPERYASREIMGDAEMKSMINEKKRLITTEMHNSEEKRQTFNRLKQLNSLMKEKVRSLIEMKEKEAEEIEKKLRYNSIVMNREYPFCIYPESMLRELFSRVKVKYN</sequence>
<feature type="coiled-coil region" evidence="1">
    <location>
        <begin position="270"/>
        <end position="298"/>
    </location>
</feature>
<dbReference type="AlphaFoldDB" id="A0A0F9FL28"/>
<evidence type="ECO:0000313" key="2">
    <source>
        <dbReference type="EMBL" id="KKL79201.1"/>
    </source>
</evidence>
<feature type="non-terminal residue" evidence="2">
    <location>
        <position position="1"/>
    </location>
</feature>
<gene>
    <name evidence="2" type="ORF">LCGC14_2017200</name>
</gene>
<protein>
    <submittedName>
        <fullName evidence="2">Uncharacterized protein</fullName>
    </submittedName>
</protein>